<dbReference type="EMBL" id="FPCA01000002">
    <property type="protein sequence ID" value="SFU71050.1"/>
    <property type="molecule type" value="Genomic_DNA"/>
</dbReference>
<proteinExistence type="predicted"/>
<organism evidence="1 2">
    <name type="scientific">Pontibacter akesuensis</name>
    <dbReference type="NCBI Taxonomy" id="388950"/>
    <lineage>
        <taxon>Bacteria</taxon>
        <taxon>Pseudomonadati</taxon>
        <taxon>Bacteroidota</taxon>
        <taxon>Cytophagia</taxon>
        <taxon>Cytophagales</taxon>
        <taxon>Hymenobacteraceae</taxon>
        <taxon>Pontibacter</taxon>
    </lineage>
</organism>
<keyword evidence="2" id="KW-1185">Reference proteome</keyword>
<name>A0A1I7IDW4_9BACT</name>
<evidence type="ECO:0000313" key="2">
    <source>
        <dbReference type="Proteomes" id="UP000182491"/>
    </source>
</evidence>
<dbReference type="PROSITE" id="PS51257">
    <property type="entry name" value="PROKAR_LIPOPROTEIN"/>
    <property type="match status" value="1"/>
</dbReference>
<reference evidence="2" key="1">
    <citation type="submission" date="2016-10" db="EMBL/GenBank/DDBJ databases">
        <authorList>
            <person name="Varghese N."/>
        </authorList>
    </citation>
    <scope>NUCLEOTIDE SEQUENCE [LARGE SCALE GENOMIC DNA]</scope>
    <source>
        <strain evidence="2">DSM 18820</strain>
    </source>
</reference>
<sequence length="127" mass="13984">MGAKAYNRGSIANLFMEKTLLLVLALLLLGACSGDSTGTNTQEQVDNARIDQAPPLPPDAIYATRPLVSGKLYSRPDFKASTVVYFDTSQQVYILDTANVMFAKARMRKDTTSHTGYIPKTILPERR</sequence>
<dbReference type="AlphaFoldDB" id="A0A1I7IDW4"/>
<dbReference type="RefSeq" id="WP_068837499.1">
    <property type="nucleotide sequence ID" value="NZ_CP014766.1"/>
</dbReference>
<accession>A0A1I7IDW4</accession>
<dbReference type="OrthoDB" id="852598at2"/>
<evidence type="ECO:0000313" key="1">
    <source>
        <dbReference type="EMBL" id="SFU71050.1"/>
    </source>
</evidence>
<dbReference type="Proteomes" id="UP000182491">
    <property type="component" value="Unassembled WGS sequence"/>
</dbReference>
<gene>
    <name evidence="1" type="ORF">SAMN04487941_2131</name>
</gene>
<protein>
    <submittedName>
        <fullName evidence="1">Uncharacterized protein</fullName>
    </submittedName>
</protein>